<dbReference type="Pfam" id="PF12509">
    <property type="entry name" value="DUF3715"/>
    <property type="match status" value="1"/>
</dbReference>
<dbReference type="GO" id="GO:0007140">
    <property type="term" value="P:male meiotic nuclear division"/>
    <property type="evidence" value="ECO:0007669"/>
    <property type="project" value="InterPro"/>
</dbReference>
<dbReference type="Pfam" id="PF15326">
    <property type="entry name" value="TEX15"/>
    <property type="match status" value="2"/>
</dbReference>
<name>A0A6J2AXB9_ACIJB</name>
<dbReference type="InterPro" id="IPR032765">
    <property type="entry name" value="TEX15_dom"/>
</dbReference>
<dbReference type="RefSeq" id="XP_026933124.2">
    <property type="nucleotide sequence ID" value="XM_027077323.2"/>
</dbReference>
<dbReference type="InterPro" id="IPR022188">
    <property type="entry name" value="TASOR_DUF3715"/>
</dbReference>
<keyword evidence="4" id="KW-1185">Reference proteome</keyword>
<feature type="region of interest" description="Disordered" evidence="1">
    <location>
        <begin position="1287"/>
        <end position="1319"/>
    </location>
</feature>
<dbReference type="InterPro" id="IPR026616">
    <property type="entry name" value="TEX15"/>
</dbReference>
<feature type="domain" description="Testis expressed sequence 15" evidence="3">
    <location>
        <begin position="2381"/>
        <end position="2499"/>
    </location>
</feature>
<sequence length="2874" mass="325272">MEMKDIAKHKTLWKMNSTSEPLLLAGVEVNPLKKFTIPKIRRAAGKAYLSPCCTNTREYSFIHDTLNQCRLDVGCDLQSSWQFGDTKLVHNEDLEKKFTSKRSEMRESGRHGRELEEHFCFLALTQNDVAEIYQNGISTRASTFKILGNPLLGIYVFRHVDIALNYAHSKSITVESIIIFKVLFGKVKKIRPSLDKHKVSLDPSPNFDCHMSRSIPSLKDAIELQAYNSAVYFYEYNVLSKPVDKPRHCLPYATVTVKFIGQKVDSGHLITSLRFLSTGFPKRAERTCSLNNCTVAKRIGKGKDATVIFEHFRKPVDPFVQENCSCGALNSEINPSNTNISNSYGNVKNGNISIYETYGGQMEHNLAECGDTSCIYDSGLSFIPSDTRESVNGDPMLNLAHLKNTLSGLSAAFPLHNNTGSSTVITSKLIKDPRLMRREESIGKHNITDLNEILPLEKSLDFVNSEINLSSMPNNSASSSEVVPGDHSVLTNCLDAPSFKISFDGSQFQAHNLDFNNYDYTIPSKTTPAGQCKGQDNFSFPMCLPNVVSEVENQKHNEEEAQRSELRSNIPLLIEENSEAHNSYESVNICTKGHSNHISLESWSSNLETVSQTGQQMSTAFPLQRKESIHEYTQNIGEMRDFTGPEDNSKHGEKQVLWKEIDFTKEAKVSPVDNYISLYQEYKEDESLDSYGKNCDQILIAQELEIQKSSTSTTKDEYELDHLSLELQRVESLSQKHPQLSLDYEDNIHTSFAISQKLMELKLGKPNQNCVSIVTDAFQEAKDIPQVKELPIDAIISSHDIKPTHDNSDYNITGEYICVHGRKENDPVSLENIQRECGETFQIDEGHTLFCNAELHSDTHLNIDFREQGDNDKENENEAKEEAIALSTESRENIYGEEKQGFHTNQSYTNIDERRENKNYNSVEILSSEECCTFNLSSGERHVSTEATLLENEDTMTATQQKDAPNTGRTVEHLAYTAFPKVEGSSEHEASSTAVQTAGATVPTLGTNSEDHQRYQIKETCSSESLDFGLLVKHRVSDCEMDMDNNKLHDSFHQSVSDTSVLQSFKLEKKIEVGLEQCDDAFLIQQHSHRNDPCEEFRAIYETLKSRIDWEGLLGSNNGEREVLKSSRRNENSDQHYPKKSICFYPSTQKNKGELNPILLPDLQIRITNTFMPRFNPTFESLALKDNFCKYITKTTGPEINEEGKVSGFEMYSHCSGENSGYPCEDEFGNRRQESGLVTKSEIALSLDVSHNTQVNHVSEKQNSGPLPTEPSTVTALNNESRCSLTGSKTDCNDITSKKDTQSRISERKRRMPFRDQNTPHKDLRRREIYGKKRRLTSLDSSEHFSSLSQGRIKTFSKSEKHIRSVLDILNSEASLCKSKRLSRRLDRAVLHLKKAHRRVHTSLQLIAKVGEKRKGPLPKSYAVICNNFWESCDLQGYSSVSERRYYSTKHFLSKRKYGKPGEKRALGFEVDKSLTHVSKPKSYKASRARIAECISKRNMASSVSRSHTTIHVREFCDLEYPESQLALCSTSQSASHSAYNKSRVRNRRSSELQLFSGKTGCLFSPACPDAKITEKENQVGIKFLSNINKYENPENHSAHNNIKDAENNSKTNKVINKSNSISLSCIKEDKVSFSTDTSYNATCITHTKVKTDIVISVLESGIKHLLNVDVCTPDNLILSDCKGNLEVNLPVEERTAANQSSKPGTVPENFIKDPLNPTLITHKNSDSIPQLLSTTAVTDSEGESSESYLDKQRVFAVDSFTTSTNVPHCQPGCGGKELLKTEQCSSSNCFHIDGNESHVLEDSELGLRLVTEESKSCRKNTMKELFSNDSYLLLKDNMKGSSKKCMANKDIWDRKMWKVKQAEKARDSLHKKSMTEGCTVKTQFKNQKNKILEESSYLSKKTIKNNLIDSHLNVENITEAVALNNPVSNHLNKREKEGGVKVSNDPQSDSALHSEIACNSKPGIIGMNHIPVLHTDSQTSEVSTPEKKPASYMNGLKEKHCSANHSALTARLAQILRRADETSSLQILLEETKACQSILPLFVEAFERNQECSLEQILISRELLVEQNLWNNCRHKLKPCAVDSLVELQMMMETIQFIENKKRLLGGEPTYRSLLWYDETLYSELLGRPRGFQQQSNFYPAFQGRLKYNAFCELQNYHDQLIELFEETKRENNSYYAFLKYKRQINECEAVMKRCSDCFDFSLSVPFTCGVNFGDSLGDLETLRKSTLKLIGMYGDSPNVDSYPGKQDHLWIIIEMITSKVNFIKSSEAISIKISLYGLEHIFFDAAKSLIWKEKRESFSKIYSGEKNREMLLKMNQCAFSKLKKIYDTLSKDLSSEQISNTALENMEIASRKSDDLINKAPVTLENCGFNSTLLSHPDICCISEILDQAEFADSKKLQDLTLRCTEHLEILKKYFQMLQEENIDNIFITEENVLDMVKNHNHGAIILKPAAIETYIEIVMLSETIHFLKNSMAKKLDKQRFRGMLWFDLSLLPELVHCQEKMASFSFLKDNSTDCLWKVIETAISELKKDLDIIYKYSEAVNCSYALHLLSRELQELTEIQKLLKKSQYSVSTYIDFVPCIASINYGSTMTELEYSHNQFSALLKNIMAAPRKDFGKMVHIMKVMKTIEHMKIICTKNAELTISFILCQMLHNREKTSQLQGKEKTNVHVKPRKDSNKSSIYMKVHSISECIMKTVSNSSEKQSIAVDKCGDPQKRQKNTTVSSCKKQKVDIKDVTKINREKATFKDSSNSSGSSITQTYHGITSYEVQPPPPAMLTAIASTVQNAHSNLLYSQYSGYFSGEPQANDLVPVNGHFQSQMPVSYHFQQPIFSQYAPHQAFPQAAYPYPPDSGVLPQVPWTYVPWQQEPFQPGQ</sequence>
<protein>
    <submittedName>
        <fullName evidence="5">Testis-expressed protein 15 isoform X5</fullName>
    </submittedName>
</protein>
<dbReference type="PANTHER" id="PTHR22380">
    <property type="entry name" value="TESTIS-EXPRESSED PROTEIN 15"/>
    <property type="match status" value="1"/>
</dbReference>
<dbReference type="GO" id="GO:0010569">
    <property type="term" value="P:regulation of double-strand break repair via homologous recombination"/>
    <property type="evidence" value="ECO:0007669"/>
    <property type="project" value="InterPro"/>
</dbReference>
<reference evidence="5" key="1">
    <citation type="submission" date="2025-08" db="UniProtKB">
        <authorList>
            <consortium name="RefSeq"/>
        </authorList>
    </citation>
    <scope>IDENTIFICATION</scope>
    <source>
        <tissue evidence="5">Blood</tissue>
    </source>
</reference>
<dbReference type="GO" id="GO:0005634">
    <property type="term" value="C:nucleus"/>
    <property type="evidence" value="ECO:0007669"/>
    <property type="project" value="TreeGrafter"/>
</dbReference>
<dbReference type="PANTHER" id="PTHR22380:SF1">
    <property type="entry name" value="TESTIS-EXPRESSED PROTEIN 15"/>
    <property type="match status" value="1"/>
</dbReference>
<proteinExistence type="predicted"/>
<evidence type="ECO:0000256" key="1">
    <source>
        <dbReference type="SAM" id="MobiDB-lite"/>
    </source>
</evidence>
<gene>
    <name evidence="5" type="primary">TEX15</name>
</gene>
<dbReference type="GO" id="GO:0007130">
    <property type="term" value="P:synaptonemal complex assembly"/>
    <property type="evidence" value="ECO:0007669"/>
    <property type="project" value="TreeGrafter"/>
</dbReference>
<dbReference type="SUPFAM" id="SSF56399">
    <property type="entry name" value="ADP-ribosylation"/>
    <property type="match status" value="1"/>
</dbReference>
<organism evidence="4 5">
    <name type="scientific">Acinonyx jubatus</name>
    <name type="common">Cheetah</name>
    <dbReference type="NCBI Taxonomy" id="32536"/>
    <lineage>
        <taxon>Eukaryota</taxon>
        <taxon>Metazoa</taxon>
        <taxon>Chordata</taxon>
        <taxon>Craniata</taxon>
        <taxon>Vertebrata</taxon>
        <taxon>Euteleostomi</taxon>
        <taxon>Mammalia</taxon>
        <taxon>Eutheria</taxon>
        <taxon>Laurasiatheria</taxon>
        <taxon>Carnivora</taxon>
        <taxon>Feliformia</taxon>
        <taxon>Felidae</taxon>
        <taxon>Felinae</taxon>
        <taxon>Acinonyx</taxon>
    </lineage>
</organism>
<evidence type="ECO:0000259" key="3">
    <source>
        <dbReference type="Pfam" id="PF15326"/>
    </source>
</evidence>
<evidence type="ECO:0000259" key="2">
    <source>
        <dbReference type="Pfam" id="PF12509"/>
    </source>
</evidence>
<feature type="domain" description="TASOR pseudo-PARP" evidence="2">
    <location>
        <begin position="104"/>
        <end position="251"/>
    </location>
</feature>
<dbReference type="GeneID" id="106966550"/>
<evidence type="ECO:0000313" key="5">
    <source>
        <dbReference type="RefSeq" id="XP_026933124.2"/>
    </source>
</evidence>
<dbReference type="Proteomes" id="UP001652583">
    <property type="component" value="Chromosome B1"/>
</dbReference>
<evidence type="ECO:0000313" key="4">
    <source>
        <dbReference type="Proteomes" id="UP001652583"/>
    </source>
</evidence>
<feature type="compositionally biased region" description="Basic and acidic residues" evidence="1">
    <location>
        <begin position="1296"/>
        <end position="1306"/>
    </location>
</feature>
<accession>A0A6J2AXB9</accession>
<feature type="domain" description="Testis expressed sequence 15" evidence="3">
    <location>
        <begin position="1932"/>
        <end position="2166"/>
    </location>
</feature>